<reference evidence="1 2" key="1">
    <citation type="submission" date="2018-02" db="EMBL/GenBank/DDBJ databases">
        <title>Draft genome of wild Prunus yedoensis var. nudiflora.</title>
        <authorList>
            <person name="Baek S."/>
            <person name="Kim J.-H."/>
            <person name="Choi K."/>
            <person name="Kim G.-B."/>
            <person name="Cho A."/>
            <person name="Jang H."/>
            <person name="Shin C.-H."/>
            <person name="Yu H.-J."/>
            <person name="Mun J.-H."/>
        </authorList>
    </citation>
    <scope>NUCLEOTIDE SEQUENCE [LARGE SCALE GENOMIC DNA]</scope>
    <source>
        <strain evidence="2">cv. Jeju island</strain>
        <tissue evidence="1">Leaf</tissue>
    </source>
</reference>
<keyword evidence="2" id="KW-1185">Reference proteome</keyword>
<dbReference type="EMBL" id="PJQY01000248">
    <property type="protein sequence ID" value="PQQ14861.1"/>
    <property type="molecule type" value="Genomic_DNA"/>
</dbReference>
<dbReference type="Proteomes" id="UP000250321">
    <property type="component" value="Unassembled WGS sequence"/>
</dbReference>
<evidence type="ECO:0000313" key="2">
    <source>
        <dbReference type="Proteomes" id="UP000250321"/>
    </source>
</evidence>
<proteinExistence type="predicted"/>
<comment type="caution">
    <text evidence="1">The sequence shown here is derived from an EMBL/GenBank/DDBJ whole genome shotgun (WGS) entry which is preliminary data.</text>
</comment>
<dbReference type="AlphaFoldDB" id="A0A314ZDE9"/>
<organism evidence="1 2">
    <name type="scientific">Prunus yedoensis var. nudiflora</name>
    <dbReference type="NCBI Taxonomy" id="2094558"/>
    <lineage>
        <taxon>Eukaryota</taxon>
        <taxon>Viridiplantae</taxon>
        <taxon>Streptophyta</taxon>
        <taxon>Embryophyta</taxon>
        <taxon>Tracheophyta</taxon>
        <taxon>Spermatophyta</taxon>
        <taxon>Magnoliopsida</taxon>
        <taxon>eudicotyledons</taxon>
        <taxon>Gunneridae</taxon>
        <taxon>Pentapetalae</taxon>
        <taxon>rosids</taxon>
        <taxon>fabids</taxon>
        <taxon>Rosales</taxon>
        <taxon>Rosaceae</taxon>
        <taxon>Amygdaloideae</taxon>
        <taxon>Amygdaleae</taxon>
        <taxon>Prunus</taxon>
    </lineage>
</organism>
<gene>
    <name evidence="1" type="ORF">Pyn_39559</name>
</gene>
<protein>
    <submittedName>
        <fullName evidence="1">Uncharacterized protein</fullName>
    </submittedName>
</protein>
<name>A0A314ZDE9_PRUYE</name>
<dbReference type="OrthoDB" id="608866at2759"/>
<evidence type="ECO:0000313" key="1">
    <source>
        <dbReference type="EMBL" id="PQQ14861.1"/>
    </source>
</evidence>
<sequence>MSAARIERVETHASRLHKDAFEFLEVGDSCKDDDKVSPLFSKKITPKKPMSAELIPAIFRRKNQ</sequence>
<accession>A0A314ZDE9</accession>